<proteinExistence type="predicted"/>
<dbReference type="AlphaFoldDB" id="A0A7Y8GAM1"/>
<dbReference type="EMBL" id="JACAQV010000006">
    <property type="protein sequence ID" value="NWF07155.1"/>
    <property type="molecule type" value="Genomic_DNA"/>
</dbReference>
<evidence type="ECO:0008006" key="3">
    <source>
        <dbReference type="Google" id="ProtNLM"/>
    </source>
</evidence>
<sequence>MQHVGDLIVTETQETSGQVTGTTYVRAGGVLIARGQLSGGLIVEAGGHAIVHGQVSRNVLNHGTLELLGQVSGKVIGNQPINPVKPVQIVGSDLEVPFRGKTTSWTYTC</sequence>
<gene>
    <name evidence="1" type="ORF">HX810_05680</name>
</gene>
<protein>
    <recommendedName>
        <fullName evidence="3">Protein CcmA, bactofilin family</fullName>
    </recommendedName>
</protein>
<evidence type="ECO:0000313" key="1">
    <source>
        <dbReference type="EMBL" id="NWF07155.1"/>
    </source>
</evidence>
<organism evidence="1 2">
    <name type="scientific">Pseudomonas salomonii</name>
    <dbReference type="NCBI Taxonomy" id="191391"/>
    <lineage>
        <taxon>Bacteria</taxon>
        <taxon>Pseudomonadati</taxon>
        <taxon>Pseudomonadota</taxon>
        <taxon>Gammaproteobacteria</taxon>
        <taxon>Pseudomonadales</taxon>
        <taxon>Pseudomonadaceae</taxon>
        <taxon>Pseudomonas</taxon>
    </lineage>
</organism>
<name>A0A7Y8GAM1_9PSED</name>
<accession>A0A7Y8GAM1</accession>
<comment type="caution">
    <text evidence="1">The sequence shown here is derived from an EMBL/GenBank/DDBJ whole genome shotgun (WGS) entry which is preliminary data.</text>
</comment>
<evidence type="ECO:0000313" key="2">
    <source>
        <dbReference type="Proteomes" id="UP000561369"/>
    </source>
</evidence>
<reference evidence="1 2" key="1">
    <citation type="submission" date="2020-04" db="EMBL/GenBank/DDBJ databases">
        <title>Molecular characterization of pseudomonads from Agaricus bisporus reveal novel blotch 2 pathogens in Western Europe.</title>
        <authorList>
            <person name="Taparia T."/>
            <person name="Krijger M."/>
            <person name="Haynes E."/>
            <person name="Elpinstone J.G."/>
            <person name="Noble R."/>
            <person name="Van Der Wolf J."/>
        </authorList>
    </citation>
    <scope>NUCLEOTIDE SEQUENCE [LARGE SCALE GENOMIC DNA]</scope>
    <source>
        <strain evidence="1 2">IPO3765</strain>
    </source>
</reference>
<dbReference type="Proteomes" id="UP000561369">
    <property type="component" value="Unassembled WGS sequence"/>
</dbReference>
<dbReference type="RefSeq" id="WP_017530043.1">
    <property type="nucleotide sequence ID" value="NZ_JACAQV010000006.1"/>
</dbReference>